<evidence type="ECO:0000256" key="5">
    <source>
        <dbReference type="SAM" id="MobiDB-lite"/>
    </source>
</evidence>
<feature type="compositionally biased region" description="Acidic residues" evidence="5">
    <location>
        <begin position="288"/>
        <end position="314"/>
    </location>
</feature>
<feature type="compositionally biased region" description="Low complexity" evidence="5">
    <location>
        <begin position="103"/>
        <end position="112"/>
    </location>
</feature>
<evidence type="ECO:0000256" key="2">
    <source>
        <dbReference type="ARBA" id="ARBA00004496"/>
    </source>
</evidence>
<dbReference type="Pfam" id="PF00612">
    <property type="entry name" value="IQ"/>
    <property type="match status" value="1"/>
</dbReference>
<gene>
    <name evidence="6" type="ORF">LTR69_007285</name>
</gene>
<dbReference type="Gene3D" id="1.20.5.190">
    <property type="match status" value="1"/>
</dbReference>
<dbReference type="EMBL" id="JAVRRF010000016">
    <property type="protein sequence ID" value="KAK5057246.1"/>
    <property type="molecule type" value="Genomic_DNA"/>
</dbReference>
<dbReference type="CDD" id="cd23767">
    <property type="entry name" value="IQCD"/>
    <property type="match status" value="1"/>
</dbReference>
<feature type="region of interest" description="Disordered" evidence="5">
    <location>
        <begin position="264"/>
        <end position="318"/>
    </location>
</feature>
<accession>A0ABR0J6H9</accession>
<keyword evidence="7" id="KW-1185">Reference proteome</keyword>
<protein>
    <recommendedName>
        <fullName evidence="8">IQ domain-containing protein IQM6</fullName>
    </recommendedName>
</protein>
<dbReference type="PROSITE" id="PS50096">
    <property type="entry name" value="IQ"/>
    <property type="match status" value="1"/>
</dbReference>
<feature type="compositionally biased region" description="Basic and acidic residues" evidence="5">
    <location>
        <begin position="459"/>
        <end position="496"/>
    </location>
</feature>
<name>A0ABR0J6H9_9EURO</name>
<keyword evidence="3" id="KW-0963">Cytoplasm</keyword>
<keyword evidence="4" id="KW-0539">Nucleus</keyword>
<dbReference type="PANTHER" id="PTHR31250:SF27">
    <property type="entry name" value="IQ DOMAIN-CONTAINING PROTEIN IQM5"/>
    <property type="match status" value="1"/>
</dbReference>
<evidence type="ECO:0000256" key="3">
    <source>
        <dbReference type="ARBA" id="ARBA00022490"/>
    </source>
</evidence>
<evidence type="ECO:0008006" key="8">
    <source>
        <dbReference type="Google" id="ProtNLM"/>
    </source>
</evidence>
<organism evidence="6 7">
    <name type="scientific">Exophiala sideris</name>
    <dbReference type="NCBI Taxonomy" id="1016849"/>
    <lineage>
        <taxon>Eukaryota</taxon>
        <taxon>Fungi</taxon>
        <taxon>Dikarya</taxon>
        <taxon>Ascomycota</taxon>
        <taxon>Pezizomycotina</taxon>
        <taxon>Eurotiomycetes</taxon>
        <taxon>Chaetothyriomycetidae</taxon>
        <taxon>Chaetothyriales</taxon>
        <taxon>Herpotrichiellaceae</taxon>
        <taxon>Exophiala</taxon>
    </lineage>
</organism>
<dbReference type="Proteomes" id="UP001345691">
    <property type="component" value="Unassembled WGS sequence"/>
</dbReference>
<dbReference type="PANTHER" id="PTHR31250">
    <property type="entry name" value="IQ DOMAIN-CONTAINING PROTEIN IQM3"/>
    <property type="match status" value="1"/>
</dbReference>
<evidence type="ECO:0000256" key="4">
    <source>
        <dbReference type="ARBA" id="ARBA00023242"/>
    </source>
</evidence>
<reference evidence="6 7" key="1">
    <citation type="submission" date="2023-08" db="EMBL/GenBank/DDBJ databases">
        <title>Black Yeasts Isolated from many extreme environments.</title>
        <authorList>
            <person name="Coleine C."/>
            <person name="Stajich J.E."/>
            <person name="Selbmann L."/>
        </authorList>
    </citation>
    <scope>NUCLEOTIDE SEQUENCE [LARGE SCALE GENOMIC DNA]</scope>
    <source>
        <strain evidence="6 7">CCFEE 6328</strain>
    </source>
</reference>
<dbReference type="SMART" id="SM00015">
    <property type="entry name" value="IQ"/>
    <property type="match status" value="1"/>
</dbReference>
<evidence type="ECO:0000256" key="1">
    <source>
        <dbReference type="ARBA" id="ARBA00004123"/>
    </source>
</evidence>
<feature type="region of interest" description="Disordered" evidence="5">
    <location>
        <begin position="67"/>
        <end position="134"/>
    </location>
</feature>
<comment type="subcellular location">
    <subcellularLocation>
        <location evidence="2">Cytoplasm</location>
    </subcellularLocation>
    <subcellularLocation>
        <location evidence="1">Nucleus</location>
    </subcellularLocation>
</comment>
<proteinExistence type="predicted"/>
<evidence type="ECO:0000313" key="7">
    <source>
        <dbReference type="Proteomes" id="UP001345691"/>
    </source>
</evidence>
<sequence length="554" mass="62535">MDQASRIDPVKHNIPSIPGLTEAEQRKAAVLIQKTYRGHRARRQLDGFGLDASTRWYEAVRDARYRKLTSPRPPSPDNISNSTTGAKLKWQKATGVARRAGADDYSPSVSDLSSDEVSETGSRWRGSAPQEERGEIRQAEAAELRKKTAKVMDLQYFLEMVDHKHRYGSSLRKYHSYWKTQDTNQNFFYWLDQGDGRDVDLKECSRARLDKEQVRYLSREERLNYLVKVNEQGLLIWAKNGELVWTKDELFRDSLKGIVPVSDPTPTFKYNVPPPPGHELDSSSADGFFEDDQDSNVEGDDEGEEDDGNTEGDEGERYVNEEEHVSTAVLFNHMIRSSLKKGRKWIFVADAAFRLYIGYKQSGAFQHSSFLHGARILAAGLIKVKKGKLGRLSPLSGHYRPPTANFRAFVQSLRDAGVDMSHVSISRSYAVLVGMESYGKTRKKIASVEARVMHEKDKLLNPEKIKAEEQAKQDKSESAKKERLYLERQREAEAGQHHGKKDGQSMGTRLAHTLDKLKLQTAGANDSTVKKEEEPRRMPGTGPEDGVPAPGGRR</sequence>
<feature type="compositionally biased region" description="Basic and acidic residues" evidence="5">
    <location>
        <begin position="528"/>
        <end position="537"/>
    </location>
</feature>
<dbReference type="InterPro" id="IPR044159">
    <property type="entry name" value="IQM"/>
</dbReference>
<feature type="region of interest" description="Disordered" evidence="5">
    <location>
        <begin position="459"/>
        <end position="554"/>
    </location>
</feature>
<comment type="caution">
    <text evidence="6">The sequence shown here is derived from an EMBL/GenBank/DDBJ whole genome shotgun (WGS) entry which is preliminary data.</text>
</comment>
<dbReference type="InterPro" id="IPR000048">
    <property type="entry name" value="IQ_motif_EF-hand-BS"/>
</dbReference>
<evidence type="ECO:0000313" key="6">
    <source>
        <dbReference type="EMBL" id="KAK5057246.1"/>
    </source>
</evidence>